<evidence type="ECO:0000313" key="2">
    <source>
        <dbReference type="EMBL" id="BAG20613.1"/>
    </source>
</evidence>
<dbReference type="EMBL" id="AP009493">
    <property type="protein sequence ID" value="BAG20613.1"/>
    <property type="molecule type" value="Genomic_DNA"/>
</dbReference>
<feature type="region of interest" description="Disordered" evidence="1">
    <location>
        <begin position="1"/>
        <end position="35"/>
    </location>
</feature>
<reference evidence="3" key="1">
    <citation type="journal article" date="2008" name="J. Bacteriol.">
        <title>Genome sequence of the streptomycin-producing microorganism Streptomyces griseus IFO 13350.</title>
        <authorList>
            <person name="Ohnishi Y."/>
            <person name="Ishikawa J."/>
            <person name="Hara H."/>
            <person name="Suzuki H."/>
            <person name="Ikenoya M."/>
            <person name="Ikeda H."/>
            <person name="Yamashita A."/>
            <person name="Hattori M."/>
            <person name="Horinouchi S."/>
        </authorList>
    </citation>
    <scope>NUCLEOTIDE SEQUENCE [LARGE SCALE GENOMIC DNA]</scope>
    <source>
        <strain evidence="3">JCM 4626 / NBRC 13350</strain>
    </source>
</reference>
<sequence length="35" mass="3861">MAALSYIQHGRPVEMAGENDHPTVITHERDPVGMT</sequence>
<protein>
    <submittedName>
        <fullName evidence="2">Uncharacterized protein</fullName>
    </submittedName>
</protein>
<dbReference type="HOGENOM" id="CLU_3367625_0_0_11"/>
<dbReference type="KEGG" id="sgr:SGR_3784"/>
<name>B1VQW2_STRGG</name>
<gene>
    <name evidence="2" type="ordered locus">SGR_3784</name>
</gene>
<organism evidence="2 3">
    <name type="scientific">Streptomyces griseus subsp. griseus (strain JCM 4626 / CBS 651.72 / NBRC 13350 / KCC S-0626 / ISP 5235)</name>
    <dbReference type="NCBI Taxonomy" id="455632"/>
    <lineage>
        <taxon>Bacteria</taxon>
        <taxon>Bacillati</taxon>
        <taxon>Actinomycetota</taxon>
        <taxon>Actinomycetes</taxon>
        <taxon>Kitasatosporales</taxon>
        <taxon>Streptomycetaceae</taxon>
        <taxon>Streptomyces</taxon>
    </lineage>
</organism>
<evidence type="ECO:0000256" key="1">
    <source>
        <dbReference type="SAM" id="MobiDB-lite"/>
    </source>
</evidence>
<evidence type="ECO:0000313" key="3">
    <source>
        <dbReference type="Proteomes" id="UP000001685"/>
    </source>
</evidence>
<accession>B1VQW2</accession>
<dbReference type="AlphaFoldDB" id="B1VQW2"/>
<feature type="compositionally biased region" description="Basic and acidic residues" evidence="1">
    <location>
        <begin position="18"/>
        <end position="35"/>
    </location>
</feature>
<dbReference type="Proteomes" id="UP000001685">
    <property type="component" value="Chromosome"/>
</dbReference>
<proteinExistence type="predicted"/>